<evidence type="ECO:0000256" key="1">
    <source>
        <dbReference type="ARBA" id="ARBA00004496"/>
    </source>
</evidence>
<evidence type="ECO:0000256" key="5">
    <source>
        <dbReference type="ARBA" id="ARBA00023054"/>
    </source>
</evidence>
<evidence type="ECO:0000313" key="7">
    <source>
        <dbReference type="Proteomes" id="UP000275078"/>
    </source>
</evidence>
<keyword evidence="4" id="KW-0677">Repeat</keyword>
<keyword evidence="7" id="KW-1185">Reference proteome</keyword>
<dbReference type="InterPro" id="IPR015915">
    <property type="entry name" value="Kelch-typ_b-propeller"/>
</dbReference>
<keyword evidence="3" id="KW-0963">Cytoplasm</keyword>
<dbReference type="PANTHER" id="PTHR23244">
    <property type="entry name" value="KELCH REPEAT DOMAIN"/>
    <property type="match status" value="1"/>
</dbReference>
<dbReference type="AlphaFoldDB" id="A0A3N4I6Z5"/>
<dbReference type="OrthoDB" id="45365at2759"/>
<name>A0A3N4I6Z5_ASCIM</name>
<protein>
    <submittedName>
        <fullName evidence="6">Galactose oxidase</fullName>
    </submittedName>
</protein>
<organism evidence="6 7">
    <name type="scientific">Ascobolus immersus RN42</name>
    <dbReference type="NCBI Taxonomy" id="1160509"/>
    <lineage>
        <taxon>Eukaryota</taxon>
        <taxon>Fungi</taxon>
        <taxon>Dikarya</taxon>
        <taxon>Ascomycota</taxon>
        <taxon>Pezizomycotina</taxon>
        <taxon>Pezizomycetes</taxon>
        <taxon>Pezizales</taxon>
        <taxon>Ascobolaceae</taxon>
        <taxon>Ascobolus</taxon>
    </lineage>
</organism>
<evidence type="ECO:0000256" key="2">
    <source>
        <dbReference type="ARBA" id="ARBA00022441"/>
    </source>
</evidence>
<gene>
    <name evidence="6" type="ORF">BJ508DRAFT_107942</name>
</gene>
<dbReference type="EMBL" id="ML119676">
    <property type="protein sequence ID" value="RPA81853.1"/>
    <property type="molecule type" value="Genomic_DNA"/>
</dbReference>
<dbReference type="FunFam" id="2.120.10.80:FF:000049">
    <property type="entry name" value="Cell polarity protein (Tea1)"/>
    <property type="match status" value="1"/>
</dbReference>
<dbReference type="PANTHER" id="PTHR23244:SF456">
    <property type="entry name" value="MULTIPLE EPIDERMAL GROWTH FACTOR-LIKE DOMAINS PROTEIN 8"/>
    <property type="match status" value="1"/>
</dbReference>
<keyword evidence="2" id="KW-0880">Kelch repeat</keyword>
<dbReference type="GO" id="GO:0051285">
    <property type="term" value="C:cell cortex of cell tip"/>
    <property type="evidence" value="ECO:0007669"/>
    <property type="project" value="TreeGrafter"/>
</dbReference>
<dbReference type="STRING" id="1160509.A0A3N4I6Z5"/>
<evidence type="ECO:0000313" key="6">
    <source>
        <dbReference type="EMBL" id="RPA81853.1"/>
    </source>
</evidence>
<evidence type="ECO:0000256" key="4">
    <source>
        <dbReference type="ARBA" id="ARBA00022737"/>
    </source>
</evidence>
<dbReference type="Gene3D" id="2.120.10.80">
    <property type="entry name" value="Kelch-type beta propeller"/>
    <property type="match status" value="1"/>
</dbReference>
<dbReference type="GO" id="GO:0061245">
    <property type="term" value="P:establishment or maintenance of bipolar cell polarity"/>
    <property type="evidence" value="ECO:0007669"/>
    <property type="project" value="TreeGrafter"/>
</dbReference>
<dbReference type="SUPFAM" id="SSF117281">
    <property type="entry name" value="Kelch motif"/>
    <property type="match status" value="1"/>
</dbReference>
<evidence type="ECO:0000256" key="3">
    <source>
        <dbReference type="ARBA" id="ARBA00022490"/>
    </source>
</evidence>
<reference evidence="6 7" key="1">
    <citation type="journal article" date="2018" name="Nat. Ecol. Evol.">
        <title>Pezizomycetes genomes reveal the molecular basis of ectomycorrhizal truffle lifestyle.</title>
        <authorList>
            <person name="Murat C."/>
            <person name="Payen T."/>
            <person name="Noel B."/>
            <person name="Kuo A."/>
            <person name="Morin E."/>
            <person name="Chen J."/>
            <person name="Kohler A."/>
            <person name="Krizsan K."/>
            <person name="Balestrini R."/>
            <person name="Da Silva C."/>
            <person name="Montanini B."/>
            <person name="Hainaut M."/>
            <person name="Levati E."/>
            <person name="Barry K.W."/>
            <person name="Belfiori B."/>
            <person name="Cichocki N."/>
            <person name="Clum A."/>
            <person name="Dockter R.B."/>
            <person name="Fauchery L."/>
            <person name="Guy J."/>
            <person name="Iotti M."/>
            <person name="Le Tacon F."/>
            <person name="Lindquist E.A."/>
            <person name="Lipzen A."/>
            <person name="Malagnac F."/>
            <person name="Mello A."/>
            <person name="Molinier V."/>
            <person name="Miyauchi S."/>
            <person name="Poulain J."/>
            <person name="Riccioni C."/>
            <person name="Rubini A."/>
            <person name="Sitrit Y."/>
            <person name="Splivallo R."/>
            <person name="Traeger S."/>
            <person name="Wang M."/>
            <person name="Zifcakova L."/>
            <person name="Wipf D."/>
            <person name="Zambonelli A."/>
            <person name="Paolocci F."/>
            <person name="Nowrousian M."/>
            <person name="Ottonello S."/>
            <person name="Baldrian P."/>
            <person name="Spatafora J.W."/>
            <person name="Henrissat B."/>
            <person name="Nagy L.G."/>
            <person name="Aury J.M."/>
            <person name="Wincker P."/>
            <person name="Grigoriev I.V."/>
            <person name="Bonfante P."/>
            <person name="Martin F.M."/>
        </authorList>
    </citation>
    <scope>NUCLEOTIDE SEQUENCE [LARGE SCALE GENOMIC DNA]</scope>
    <source>
        <strain evidence="6 7">RN42</strain>
    </source>
</reference>
<accession>A0A3N4I6Z5</accession>
<keyword evidence="5" id="KW-0175">Coiled coil</keyword>
<dbReference type="Pfam" id="PF24681">
    <property type="entry name" value="Kelch_KLHDC2_KLHL20_DRC7"/>
    <property type="match status" value="1"/>
</dbReference>
<comment type="subcellular location">
    <subcellularLocation>
        <location evidence="1">Cytoplasm</location>
    </subcellularLocation>
</comment>
<proteinExistence type="predicted"/>
<sequence>MIKTIPDQLSASRISTVNEGPSARVGHSALLVGNAFIVFGGDNRSQKHDTLDNCLYFLNTSTLQWSKPSSDSQHSPCGRYGHSLNIVGSRLFLFGGESDGHFFQDLSAFDLGSLQQDCDWKRLSPEAVNGKSNLPAPRSNHTMVVFQDSLYLFGGSDSTTWYNDVWRYDVKFNKWTEIECIGYIPSPREGHSVALVSDVMYIFGGRTQTGRVLGDLAAFRISSRRWYTFQNMGPAPSPRAGHVMTTMGQQILVIGTEDPASTECEVAVLDTSKIKYPAEEKELSQGKANTPLFGAPVPALQGMSMPERINLAWLSAEFDSYANAQSKQGILDARDSKTLLVSFLAEFRERLLNKPLSREFSAVYRSLRKVEFQRDQAIKELIRTRAKLSMNVEAYRNLSHAIRDLKSDLGKLLRGQLAPCRCCPSYLPVLQNFDLSNRTRPSLITLEGVVQASSVLTKALQRTTMLTRENECRLYQRLELNRLTKDRVEWHFNHTLFLLKEKQALIFSGLRLLHAKLLSRNAGQCSVSPPIHSSLLLSTQAFRTSEIDSGLWHAQSRRSIDQARATALIRDQSKSVKHPASCSRTSVHSDTCTARYNISEFLITRHIKTRGGPHRAVTDLTSSSAIEESENKYRVAMAYVKHLEKILRKMNREVTKYKSELGGVDSQRALR</sequence>
<dbReference type="Proteomes" id="UP000275078">
    <property type="component" value="Unassembled WGS sequence"/>
</dbReference>